<dbReference type="EMBL" id="MU865015">
    <property type="protein sequence ID" value="KAK4460299.1"/>
    <property type="molecule type" value="Genomic_DNA"/>
</dbReference>
<feature type="compositionally biased region" description="Polar residues" evidence="1">
    <location>
        <begin position="34"/>
        <end position="43"/>
    </location>
</feature>
<proteinExistence type="predicted"/>
<feature type="region of interest" description="Disordered" evidence="1">
    <location>
        <begin position="1"/>
        <end position="94"/>
    </location>
</feature>
<accession>A0AAV9HJV4</accession>
<protein>
    <submittedName>
        <fullName evidence="3">Collagen alpha-5 chain</fullName>
    </submittedName>
</protein>
<dbReference type="Pfam" id="PF00092">
    <property type="entry name" value="VWA"/>
    <property type="match status" value="1"/>
</dbReference>
<gene>
    <name evidence="3" type="ORF">QBC42DRAFT_307189</name>
</gene>
<dbReference type="SUPFAM" id="SSF53300">
    <property type="entry name" value="vWA-like"/>
    <property type="match status" value="1"/>
</dbReference>
<dbReference type="AlphaFoldDB" id="A0AAV9HJV4"/>
<name>A0AAV9HJV4_9PEZI</name>
<dbReference type="PANTHER" id="PTHR34706">
    <property type="entry name" value="SLR1338 PROTEIN"/>
    <property type="match status" value="1"/>
</dbReference>
<evidence type="ECO:0000313" key="4">
    <source>
        <dbReference type="Proteomes" id="UP001321749"/>
    </source>
</evidence>
<organism evidence="3 4">
    <name type="scientific">Cladorrhinum samala</name>
    <dbReference type="NCBI Taxonomy" id="585594"/>
    <lineage>
        <taxon>Eukaryota</taxon>
        <taxon>Fungi</taxon>
        <taxon>Dikarya</taxon>
        <taxon>Ascomycota</taxon>
        <taxon>Pezizomycotina</taxon>
        <taxon>Sordariomycetes</taxon>
        <taxon>Sordariomycetidae</taxon>
        <taxon>Sordariales</taxon>
        <taxon>Podosporaceae</taxon>
        <taxon>Cladorrhinum</taxon>
    </lineage>
</organism>
<reference evidence="3" key="1">
    <citation type="journal article" date="2023" name="Mol. Phylogenet. Evol.">
        <title>Genome-scale phylogeny and comparative genomics of the fungal order Sordariales.</title>
        <authorList>
            <person name="Hensen N."/>
            <person name="Bonometti L."/>
            <person name="Westerberg I."/>
            <person name="Brannstrom I.O."/>
            <person name="Guillou S."/>
            <person name="Cros-Aarteil S."/>
            <person name="Calhoun S."/>
            <person name="Haridas S."/>
            <person name="Kuo A."/>
            <person name="Mondo S."/>
            <person name="Pangilinan J."/>
            <person name="Riley R."/>
            <person name="LaButti K."/>
            <person name="Andreopoulos B."/>
            <person name="Lipzen A."/>
            <person name="Chen C."/>
            <person name="Yan M."/>
            <person name="Daum C."/>
            <person name="Ng V."/>
            <person name="Clum A."/>
            <person name="Steindorff A."/>
            <person name="Ohm R.A."/>
            <person name="Martin F."/>
            <person name="Silar P."/>
            <person name="Natvig D.O."/>
            <person name="Lalanne C."/>
            <person name="Gautier V."/>
            <person name="Ament-Velasquez S.L."/>
            <person name="Kruys A."/>
            <person name="Hutchinson M.I."/>
            <person name="Powell A.J."/>
            <person name="Barry K."/>
            <person name="Miller A.N."/>
            <person name="Grigoriev I.V."/>
            <person name="Debuchy R."/>
            <person name="Gladieux P."/>
            <person name="Hiltunen Thoren M."/>
            <person name="Johannesson H."/>
        </authorList>
    </citation>
    <scope>NUCLEOTIDE SEQUENCE</scope>
    <source>
        <strain evidence="3">PSN324</strain>
    </source>
</reference>
<dbReference type="PROSITE" id="PS50234">
    <property type="entry name" value="VWFA"/>
    <property type="match status" value="1"/>
</dbReference>
<evidence type="ECO:0000259" key="2">
    <source>
        <dbReference type="PROSITE" id="PS50234"/>
    </source>
</evidence>
<dbReference type="InterPro" id="IPR002035">
    <property type="entry name" value="VWF_A"/>
</dbReference>
<sequence length="340" mass="36881">MQRPGSRRSVFSSFKDKLRGSRSPSPSPNKMGCGQSSFSSNNPFAGINTGAPPPPYSEQPRNDKNPAINIHGADPARAPSPTPSNSSAMSNPSITSPDDPYAFLALFDTIFLIDDSSSMTHENRWPEVRDVLRSIAPVCTSHDADGIDIYFLNHKNTSSTGEGGGYLGIKSAKQVEDIFDNKVKRPNGWTPTGTRINHILQPYLRRWKTAADRTGNPEDCGVKPINMIVITDGSPTDDPEAVIINIAKKLDSYQAPPHQVGIQFFQVGSDKEATLALQELDDGLATQGGGCRDIVDTVTFDSRSLGSKVLSAEAVLKTVLGAVVRRLDRRTTVRPSNRFT</sequence>
<evidence type="ECO:0000313" key="3">
    <source>
        <dbReference type="EMBL" id="KAK4460299.1"/>
    </source>
</evidence>
<feature type="compositionally biased region" description="Polar residues" evidence="1">
    <location>
        <begin position="83"/>
        <end position="94"/>
    </location>
</feature>
<reference evidence="3" key="2">
    <citation type="submission" date="2023-06" db="EMBL/GenBank/DDBJ databases">
        <authorList>
            <consortium name="Lawrence Berkeley National Laboratory"/>
            <person name="Mondo S.J."/>
            <person name="Hensen N."/>
            <person name="Bonometti L."/>
            <person name="Westerberg I."/>
            <person name="Brannstrom I.O."/>
            <person name="Guillou S."/>
            <person name="Cros-Aarteil S."/>
            <person name="Calhoun S."/>
            <person name="Haridas S."/>
            <person name="Kuo A."/>
            <person name="Pangilinan J."/>
            <person name="Riley R."/>
            <person name="Labutti K."/>
            <person name="Andreopoulos B."/>
            <person name="Lipzen A."/>
            <person name="Chen C."/>
            <person name="Yanf M."/>
            <person name="Daum C."/>
            <person name="Ng V."/>
            <person name="Clum A."/>
            <person name="Steindorff A."/>
            <person name="Ohm R."/>
            <person name="Martin F."/>
            <person name="Silar P."/>
            <person name="Natvig D."/>
            <person name="Lalanne C."/>
            <person name="Gautier V."/>
            <person name="Ament-Velasquez S.L."/>
            <person name="Kruys A."/>
            <person name="Hutchinson M.I."/>
            <person name="Powell A.J."/>
            <person name="Barry K."/>
            <person name="Miller A.N."/>
            <person name="Grigoriev I.V."/>
            <person name="Debuchy R."/>
            <person name="Gladieux P."/>
            <person name="Thoren M.H."/>
            <person name="Johannesson H."/>
        </authorList>
    </citation>
    <scope>NUCLEOTIDE SEQUENCE</scope>
    <source>
        <strain evidence="3">PSN324</strain>
    </source>
</reference>
<keyword evidence="4" id="KW-1185">Reference proteome</keyword>
<dbReference type="PANTHER" id="PTHR34706:SF1">
    <property type="entry name" value="VWFA DOMAIN-CONTAINING PROTEIN"/>
    <property type="match status" value="1"/>
</dbReference>
<keyword evidence="3" id="KW-0176">Collagen</keyword>
<dbReference type="Proteomes" id="UP001321749">
    <property type="component" value="Unassembled WGS sequence"/>
</dbReference>
<dbReference type="Gene3D" id="3.40.50.410">
    <property type="entry name" value="von Willebrand factor, type A domain"/>
    <property type="match status" value="1"/>
</dbReference>
<feature type="domain" description="VWFA" evidence="2">
    <location>
        <begin position="108"/>
        <end position="319"/>
    </location>
</feature>
<evidence type="ECO:0000256" key="1">
    <source>
        <dbReference type="SAM" id="MobiDB-lite"/>
    </source>
</evidence>
<dbReference type="InterPro" id="IPR036465">
    <property type="entry name" value="vWFA_dom_sf"/>
</dbReference>
<comment type="caution">
    <text evidence="3">The sequence shown here is derived from an EMBL/GenBank/DDBJ whole genome shotgun (WGS) entry which is preliminary data.</text>
</comment>
<dbReference type="SMART" id="SM00327">
    <property type="entry name" value="VWA"/>
    <property type="match status" value="1"/>
</dbReference>